<dbReference type="PANTHER" id="PTHR42791:SF1">
    <property type="entry name" value="N-ACETYLTRANSFERASE DOMAIN-CONTAINING PROTEIN"/>
    <property type="match status" value="1"/>
</dbReference>
<evidence type="ECO:0000313" key="1">
    <source>
        <dbReference type="EMBL" id="CAL5987661.1"/>
    </source>
</evidence>
<accession>A0ABP1HEL9</accession>
<protein>
    <recommendedName>
        <fullName evidence="3">N-acetyltransferase domain-containing protein</fullName>
    </recommendedName>
</protein>
<organism evidence="1 2">
    <name type="scientific">Hexamita inflata</name>
    <dbReference type="NCBI Taxonomy" id="28002"/>
    <lineage>
        <taxon>Eukaryota</taxon>
        <taxon>Metamonada</taxon>
        <taxon>Diplomonadida</taxon>
        <taxon>Hexamitidae</taxon>
        <taxon>Hexamitinae</taxon>
        <taxon>Hexamita</taxon>
    </lineage>
</organism>
<keyword evidence="2" id="KW-1185">Reference proteome</keyword>
<dbReference type="EMBL" id="CAXDID020000021">
    <property type="protein sequence ID" value="CAL5987661.1"/>
    <property type="molecule type" value="Genomic_DNA"/>
</dbReference>
<gene>
    <name evidence="1" type="ORF">HINF_LOCUS10004</name>
</gene>
<dbReference type="InterPro" id="IPR052523">
    <property type="entry name" value="Trichothecene_AcTrans"/>
</dbReference>
<name>A0ABP1HEL9_9EUKA</name>
<dbReference type="InterPro" id="IPR016181">
    <property type="entry name" value="Acyl_CoA_acyltransferase"/>
</dbReference>
<reference evidence="1 2" key="1">
    <citation type="submission" date="2024-07" db="EMBL/GenBank/DDBJ databases">
        <authorList>
            <person name="Akdeniz Z."/>
        </authorList>
    </citation>
    <scope>NUCLEOTIDE SEQUENCE [LARGE SCALE GENOMIC DNA]</scope>
</reference>
<dbReference type="Gene3D" id="3.40.630.30">
    <property type="match status" value="1"/>
</dbReference>
<dbReference type="Proteomes" id="UP001642409">
    <property type="component" value="Unassembled WGS sequence"/>
</dbReference>
<dbReference type="PANTHER" id="PTHR42791">
    <property type="entry name" value="GNAT FAMILY ACETYLTRANSFERASE"/>
    <property type="match status" value="1"/>
</dbReference>
<comment type="caution">
    <text evidence="1">The sequence shown here is derived from an EMBL/GenBank/DDBJ whole genome shotgun (WGS) entry which is preliminary data.</text>
</comment>
<evidence type="ECO:0008006" key="3">
    <source>
        <dbReference type="Google" id="ProtNLM"/>
    </source>
</evidence>
<evidence type="ECO:0000313" key="2">
    <source>
        <dbReference type="Proteomes" id="UP001642409"/>
    </source>
</evidence>
<sequence>MSNQKLHITSEHIFSKIFNSVNTNTTVNLDNIMGLAFMHRSTHLTNDDTFTGLSCFIPSYMINLIKDKDTKNYIETQVQNIKLPIIEDVYNNYEDFIFIPYISESQNLSRLVYMAAVQAVYKQLPLIIPAQFNVQSLLTPSKSINNFIIYFPSALPFFLNQPASAVGPIQSKSELLHTIYIDRELEMKQAAILTADTFSIDPMYCVYQNNVQKRQQMNADQAYHIVKTTYDRGTNFLFAPFNPKCVSIQQAHTFIFSTPPGCTDRFVGDEQGFEKIFIEHLGDSEDGYLQAEQFEEMHKECCGLFENHSYISFIATTKQNQGLGGAAMLLMEDLADQVEAQMYIECSNADNVLFYEKHGFKTRGIFHLIINDRMTKIYGMNRRGKSLIGVQNTEIKQWTTAE</sequence>
<dbReference type="SUPFAM" id="SSF55729">
    <property type="entry name" value="Acyl-CoA N-acyltransferases (Nat)"/>
    <property type="match status" value="1"/>
</dbReference>
<proteinExistence type="predicted"/>